<evidence type="ECO:0000313" key="4">
    <source>
        <dbReference type="Proteomes" id="UP001165587"/>
    </source>
</evidence>
<dbReference type="RefSeq" id="WP_259530319.1">
    <property type="nucleotide sequence ID" value="NZ_JANLCK010000010.1"/>
</dbReference>
<accession>A0AA42BUW0</accession>
<dbReference type="InterPro" id="IPR023095">
    <property type="entry name" value="Ade_MeTrfase_dom_2"/>
</dbReference>
<dbReference type="SUPFAM" id="SSF53335">
    <property type="entry name" value="S-adenosyl-L-methionine-dependent methyltransferases"/>
    <property type="match status" value="1"/>
</dbReference>
<dbReference type="GO" id="GO:0009007">
    <property type="term" value="F:site-specific DNA-methyltransferase (adenine-specific) activity"/>
    <property type="evidence" value="ECO:0007669"/>
    <property type="project" value="InterPro"/>
</dbReference>
<sequence length="251" mass="26254">MKRRAGGRVDPPYFDSVRARRDARLAALTASEELRGFVDPFVDGGAAALAVLQRFPDASVTLASTDEELVATWEAVRDEPEAVIRSMRGLVGGHGPAQFAAVRADAASAGAERAARFIYLRGAAAPDARGRPPVDVASATMGRGDVVFDEANLRAVSALVARSDVAFERLSPFALLPRVQEDDLVYLDTDSAGAVSAGPRELRSLVGAITARGGQVLATAELTGLTVVADGLWGSGNLRRALAREGADGRS</sequence>
<dbReference type="EC" id="2.1.1.72" evidence="1"/>
<dbReference type="AlphaFoldDB" id="A0AA42BUW0"/>
<comment type="caution">
    <text evidence="3">The sequence shown here is derived from an EMBL/GenBank/DDBJ whole genome shotgun (WGS) entry which is preliminary data.</text>
</comment>
<protein>
    <recommendedName>
        <fullName evidence="1">site-specific DNA-methyltransferase (adenine-specific)</fullName>
        <ecNumber evidence="1">2.1.1.72</ecNumber>
    </recommendedName>
</protein>
<proteinExistence type="predicted"/>
<organism evidence="3 4">
    <name type="scientific">Herbiconiux oxytropis</name>
    <dbReference type="NCBI Taxonomy" id="2970915"/>
    <lineage>
        <taxon>Bacteria</taxon>
        <taxon>Bacillati</taxon>
        <taxon>Actinomycetota</taxon>
        <taxon>Actinomycetes</taxon>
        <taxon>Micrococcales</taxon>
        <taxon>Microbacteriaceae</taxon>
        <taxon>Herbiconiux</taxon>
    </lineage>
</organism>
<dbReference type="Proteomes" id="UP001165587">
    <property type="component" value="Unassembled WGS sequence"/>
</dbReference>
<keyword evidence="4" id="KW-1185">Reference proteome</keyword>
<comment type="catalytic activity">
    <reaction evidence="2">
        <text>a 2'-deoxyadenosine in DNA + S-adenosyl-L-methionine = an N(6)-methyl-2'-deoxyadenosine in DNA + S-adenosyl-L-homocysteine + H(+)</text>
        <dbReference type="Rhea" id="RHEA:15197"/>
        <dbReference type="Rhea" id="RHEA-COMP:12418"/>
        <dbReference type="Rhea" id="RHEA-COMP:12419"/>
        <dbReference type="ChEBI" id="CHEBI:15378"/>
        <dbReference type="ChEBI" id="CHEBI:57856"/>
        <dbReference type="ChEBI" id="CHEBI:59789"/>
        <dbReference type="ChEBI" id="CHEBI:90615"/>
        <dbReference type="ChEBI" id="CHEBI:90616"/>
        <dbReference type="EC" id="2.1.1.72"/>
    </reaction>
</comment>
<dbReference type="Gene3D" id="1.10.1020.10">
    <property type="entry name" value="Adenine-specific Methyltransferase, Domain 2"/>
    <property type="match status" value="1"/>
</dbReference>
<dbReference type="InterPro" id="IPR029063">
    <property type="entry name" value="SAM-dependent_MTases_sf"/>
</dbReference>
<dbReference type="EMBL" id="JANLCK010000010">
    <property type="protein sequence ID" value="MCS5727327.1"/>
    <property type="molecule type" value="Genomic_DNA"/>
</dbReference>
<evidence type="ECO:0000256" key="2">
    <source>
        <dbReference type="ARBA" id="ARBA00047942"/>
    </source>
</evidence>
<evidence type="ECO:0000313" key="3">
    <source>
        <dbReference type="EMBL" id="MCS5727327.1"/>
    </source>
</evidence>
<reference evidence="3" key="1">
    <citation type="submission" date="2022-08" db="EMBL/GenBank/DDBJ databases">
        <authorList>
            <person name="Deng Y."/>
            <person name="Han X.-F."/>
            <person name="Zhang Y.-Q."/>
        </authorList>
    </citation>
    <scope>NUCLEOTIDE SEQUENCE</scope>
    <source>
        <strain evidence="3">CPCC 203407</strain>
    </source>
</reference>
<dbReference type="Gene3D" id="3.40.50.150">
    <property type="entry name" value="Vaccinia Virus protein VP39"/>
    <property type="match status" value="1"/>
</dbReference>
<gene>
    <name evidence="3" type="ORF">N1028_15635</name>
</gene>
<name>A0AA42BUW0_9MICO</name>
<evidence type="ECO:0000256" key="1">
    <source>
        <dbReference type="ARBA" id="ARBA00011900"/>
    </source>
</evidence>